<keyword evidence="16" id="KW-1185">Reference proteome</keyword>
<evidence type="ECO:0000256" key="12">
    <source>
        <dbReference type="SAM" id="Coils"/>
    </source>
</evidence>
<dbReference type="Gene3D" id="3.30.565.10">
    <property type="entry name" value="Histidine kinase-like ATPase, C-terminal domain"/>
    <property type="match status" value="1"/>
</dbReference>
<keyword evidence="12" id="KW-0175">Coiled coil</keyword>
<sequence length="393" mass="44741">MRRIIQIIRIFFSILRKNKFIYPEDCLICNGGYRKDMYLNLFKNSSVGLYQTTPAGKILSANPALIKMLEFDSVESIQKRDLSKGSYVDPNKRELFKEILERDGEVINFESEWYTKSGKILYVREGARAIKDRTGEIVRYDGAVENITDLILIQQELTKAKNEAEEANRLKSAFLANMSHEIRTPMNSILGFSELLEEPDLSEYQQRRFFSIIRESGERMLKTINEIMDISKIEAGCCELHFEKIDIDHLLRGIFELFKSEAENKGLELSFKQELSEEDFLILSDEEKLRSIITNLLQNAIKYTNNGSVSLVCSKSNSMIEIKVEDTGIGIEKHKQAMIFEYFTRAAEDSDLVCDGSGLGLSIAKSYAKMIGGRIGVDSVFGVGSKFFLSLPI</sequence>
<dbReference type="InterPro" id="IPR005467">
    <property type="entry name" value="His_kinase_dom"/>
</dbReference>
<dbReference type="SUPFAM" id="SSF47384">
    <property type="entry name" value="Homodimeric domain of signal transducing histidine kinase"/>
    <property type="match status" value="1"/>
</dbReference>
<dbReference type="InterPro" id="IPR003594">
    <property type="entry name" value="HATPase_dom"/>
</dbReference>
<dbReference type="Pfam" id="PF13426">
    <property type="entry name" value="PAS_9"/>
    <property type="match status" value="1"/>
</dbReference>
<keyword evidence="6" id="KW-0808">Transferase</keyword>
<keyword evidence="5" id="KW-0597">Phosphoprotein</keyword>
<dbReference type="InterPro" id="IPR036890">
    <property type="entry name" value="HATPase_C_sf"/>
</dbReference>
<dbReference type="CDD" id="cd00130">
    <property type="entry name" value="PAS"/>
    <property type="match status" value="1"/>
</dbReference>
<comment type="caution">
    <text evidence="15">The sequence shown here is derived from an EMBL/GenBank/DDBJ whole genome shotgun (WGS) entry which is preliminary data.</text>
</comment>
<organism evidence="15 16">
    <name type="scientific">Marinifilum flexuosum</name>
    <dbReference type="NCBI Taxonomy" id="1117708"/>
    <lineage>
        <taxon>Bacteria</taxon>
        <taxon>Pseudomonadati</taxon>
        <taxon>Bacteroidota</taxon>
        <taxon>Bacteroidia</taxon>
        <taxon>Marinilabiliales</taxon>
        <taxon>Marinifilaceae</taxon>
    </lineage>
</organism>
<dbReference type="InterPro" id="IPR000014">
    <property type="entry name" value="PAS"/>
</dbReference>
<dbReference type="InterPro" id="IPR035965">
    <property type="entry name" value="PAS-like_dom_sf"/>
</dbReference>
<dbReference type="SUPFAM" id="SSF55785">
    <property type="entry name" value="PYP-like sensor domain (PAS domain)"/>
    <property type="match status" value="1"/>
</dbReference>
<dbReference type="GO" id="GO:0009927">
    <property type="term" value="F:histidine phosphotransfer kinase activity"/>
    <property type="evidence" value="ECO:0007669"/>
    <property type="project" value="TreeGrafter"/>
</dbReference>
<dbReference type="SUPFAM" id="SSF55874">
    <property type="entry name" value="ATPase domain of HSP90 chaperone/DNA topoisomerase II/histidine kinase"/>
    <property type="match status" value="1"/>
</dbReference>
<feature type="coiled-coil region" evidence="12">
    <location>
        <begin position="150"/>
        <end position="177"/>
    </location>
</feature>
<dbReference type="InterPro" id="IPR000700">
    <property type="entry name" value="PAS-assoc_C"/>
</dbReference>
<dbReference type="GO" id="GO:0005524">
    <property type="term" value="F:ATP binding"/>
    <property type="evidence" value="ECO:0007669"/>
    <property type="project" value="UniProtKB-KW"/>
</dbReference>
<dbReference type="Pfam" id="PF00512">
    <property type="entry name" value="HisKA"/>
    <property type="match status" value="1"/>
</dbReference>
<dbReference type="PROSITE" id="PS50109">
    <property type="entry name" value="HIS_KIN"/>
    <property type="match status" value="1"/>
</dbReference>
<dbReference type="Gene3D" id="1.10.287.130">
    <property type="match status" value="1"/>
</dbReference>
<reference evidence="15 16" key="1">
    <citation type="submission" date="2018-09" db="EMBL/GenBank/DDBJ databases">
        <title>Genomic Encyclopedia of Archaeal and Bacterial Type Strains, Phase II (KMG-II): from individual species to whole genera.</title>
        <authorList>
            <person name="Goeker M."/>
        </authorList>
    </citation>
    <scope>NUCLEOTIDE SEQUENCE [LARGE SCALE GENOMIC DNA]</scope>
    <source>
        <strain evidence="15 16">DSM 21950</strain>
    </source>
</reference>
<dbReference type="Proteomes" id="UP000284531">
    <property type="component" value="Unassembled WGS sequence"/>
</dbReference>
<dbReference type="FunFam" id="1.10.287.130:FF:000002">
    <property type="entry name" value="Two-component osmosensing histidine kinase"/>
    <property type="match status" value="1"/>
</dbReference>
<evidence type="ECO:0000256" key="9">
    <source>
        <dbReference type="ARBA" id="ARBA00022840"/>
    </source>
</evidence>
<proteinExistence type="predicted"/>
<name>A0A419WFF1_9BACT</name>
<evidence type="ECO:0000256" key="2">
    <source>
        <dbReference type="ARBA" id="ARBA00004236"/>
    </source>
</evidence>
<dbReference type="SMART" id="SM00388">
    <property type="entry name" value="HisKA"/>
    <property type="match status" value="1"/>
</dbReference>
<evidence type="ECO:0000259" key="13">
    <source>
        <dbReference type="PROSITE" id="PS50109"/>
    </source>
</evidence>
<evidence type="ECO:0000256" key="1">
    <source>
        <dbReference type="ARBA" id="ARBA00000085"/>
    </source>
</evidence>
<dbReference type="GO" id="GO:0000155">
    <property type="term" value="F:phosphorelay sensor kinase activity"/>
    <property type="evidence" value="ECO:0007669"/>
    <property type="project" value="InterPro"/>
</dbReference>
<accession>A0A419WFF1</accession>
<dbReference type="EMBL" id="RAPQ01000015">
    <property type="protein sequence ID" value="RKD94115.1"/>
    <property type="molecule type" value="Genomic_DNA"/>
</dbReference>
<evidence type="ECO:0000256" key="7">
    <source>
        <dbReference type="ARBA" id="ARBA00022741"/>
    </source>
</evidence>
<keyword evidence="7" id="KW-0547">Nucleotide-binding</keyword>
<dbReference type="NCBIfam" id="TIGR00229">
    <property type="entry name" value="sensory_box"/>
    <property type="match status" value="1"/>
</dbReference>
<evidence type="ECO:0000256" key="5">
    <source>
        <dbReference type="ARBA" id="ARBA00022553"/>
    </source>
</evidence>
<comment type="subcellular location">
    <subcellularLocation>
        <location evidence="2">Cell membrane</location>
    </subcellularLocation>
</comment>
<keyword evidence="11" id="KW-0472">Membrane</keyword>
<evidence type="ECO:0000259" key="14">
    <source>
        <dbReference type="PROSITE" id="PS50113"/>
    </source>
</evidence>
<dbReference type="AlphaFoldDB" id="A0A419WFF1"/>
<dbReference type="PRINTS" id="PR00344">
    <property type="entry name" value="BCTRLSENSOR"/>
</dbReference>
<keyword evidence="8" id="KW-0418">Kinase</keyword>
<comment type="catalytic activity">
    <reaction evidence="1">
        <text>ATP + protein L-histidine = ADP + protein N-phospho-L-histidine.</text>
        <dbReference type="EC" id="2.7.13.3"/>
    </reaction>
</comment>
<evidence type="ECO:0000256" key="3">
    <source>
        <dbReference type="ARBA" id="ARBA00012438"/>
    </source>
</evidence>
<evidence type="ECO:0000256" key="11">
    <source>
        <dbReference type="ARBA" id="ARBA00023136"/>
    </source>
</evidence>
<evidence type="ECO:0000256" key="8">
    <source>
        <dbReference type="ARBA" id="ARBA00022777"/>
    </source>
</evidence>
<dbReference type="InterPro" id="IPR036097">
    <property type="entry name" value="HisK_dim/P_sf"/>
</dbReference>
<dbReference type="RefSeq" id="WP_120241944.1">
    <property type="nucleotide sequence ID" value="NZ_CANNEC010000034.1"/>
</dbReference>
<dbReference type="OrthoDB" id="9796457at2"/>
<feature type="domain" description="PAC" evidence="14">
    <location>
        <begin position="107"/>
        <end position="159"/>
    </location>
</feature>
<evidence type="ECO:0000256" key="6">
    <source>
        <dbReference type="ARBA" id="ARBA00022679"/>
    </source>
</evidence>
<dbReference type="CDD" id="cd00082">
    <property type="entry name" value="HisKA"/>
    <property type="match status" value="1"/>
</dbReference>
<keyword evidence="9" id="KW-0067">ATP-binding</keyword>
<dbReference type="InterPro" id="IPR003661">
    <property type="entry name" value="HisK_dim/P_dom"/>
</dbReference>
<dbReference type="PANTHER" id="PTHR43047">
    <property type="entry name" value="TWO-COMPONENT HISTIDINE PROTEIN KINASE"/>
    <property type="match status" value="1"/>
</dbReference>
<dbReference type="EC" id="2.7.13.3" evidence="3"/>
<keyword evidence="4" id="KW-1003">Cell membrane</keyword>
<feature type="domain" description="Histidine kinase" evidence="13">
    <location>
        <begin position="177"/>
        <end position="393"/>
    </location>
</feature>
<keyword evidence="10" id="KW-0902">Two-component regulatory system</keyword>
<dbReference type="InterPro" id="IPR004358">
    <property type="entry name" value="Sig_transdc_His_kin-like_C"/>
</dbReference>
<gene>
    <name evidence="15" type="ORF">BXY64_4278</name>
</gene>
<dbReference type="GO" id="GO:0005886">
    <property type="term" value="C:plasma membrane"/>
    <property type="evidence" value="ECO:0007669"/>
    <property type="project" value="UniProtKB-SubCell"/>
</dbReference>
<dbReference type="PROSITE" id="PS50113">
    <property type="entry name" value="PAC"/>
    <property type="match status" value="1"/>
</dbReference>
<evidence type="ECO:0000256" key="10">
    <source>
        <dbReference type="ARBA" id="ARBA00023012"/>
    </source>
</evidence>
<dbReference type="PANTHER" id="PTHR43047:SF72">
    <property type="entry name" value="OSMOSENSING HISTIDINE PROTEIN KINASE SLN1"/>
    <property type="match status" value="1"/>
</dbReference>
<evidence type="ECO:0000256" key="4">
    <source>
        <dbReference type="ARBA" id="ARBA00022475"/>
    </source>
</evidence>
<protein>
    <recommendedName>
        <fullName evidence="3">histidine kinase</fullName>
        <ecNumber evidence="3">2.7.13.3</ecNumber>
    </recommendedName>
</protein>
<dbReference type="Gene3D" id="3.30.450.20">
    <property type="entry name" value="PAS domain"/>
    <property type="match status" value="1"/>
</dbReference>
<dbReference type="FunFam" id="3.30.565.10:FF:000023">
    <property type="entry name" value="PAS domain-containing sensor histidine kinase"/>
    <property type="match status" value="1"/>
</dbReference>
<evidence type="ECO:0000313" key="15">
    <source>
        <dbReference type="EMBL" id="RKD94115.1"/>
    </source>
</evidence>
<evidence type="ECO:0000313" key="16">
    <source>
        <dbReference type="Proteomes" id="UP000284531"/>
    </source>
</evidence>
<dbReference type="Pfam" id="PF02518">
    <property type="entry name" value="HATPase_c"/>
    <property type="match status" value="1"/>
</dbReference>
<dbReference type="SMART" id="SM00387">
    <property type="entry name" value="HATPase_c"/>
    <property type="match status" value="1"/>
</dbReference>